<dbReference type="Proteomes" id="UP000663877">
    <property type="component" value="Unassembled WGS sequence"/>
</dbReference>
<gene>
    <name evidence="2" type="ORF">BJG266_LOCUS29039</name>
    <name evidence="1" type="ORF">QVE165_LOCUS6399</name>
</gene>
<organism evidence="2 4">
    <name type="scientific">Adineta steineri</name>
    <dbReference type="NCBI Taxonomy" id="433720"/>
    <lineage>
        <taxon>Eukaryota</taxon>
        <taxon>Metazoa</taxon>
        <taxon>Spiralia</taxon>
        <taxon>Gnathifera</taxon>
        <taxon>Rotifera</taxon>
        <taxon>Eurotatoria</taxon>
        <taxon>Bdelloidea</taxon>
        <taxon>Adinetida</taxon>
        <taxon>Adinetidae</taxon>
        <taxon>Adineta</taxon>
    </lineage>
</organism>
<evidence type="ECO:0000313" key="2">
    <source>
        <dbReference type="EMBL" id="CAF1240801.1"/>
    </source>
</evidence>
<evidence type="ECO:0000313" key="1">
    <source>
        <dbReference type="EMBL" id="CAF0842672.1"/>
    </source>
</evidence>
<dbReference type="AlphaFoldDB" id="A0A814Z9D1"/>
<accession>A0A814Z9D1</accession>
<name>A0A814Z9D1_9BILA</name>
<dbReference type="EMBL" id="CAJNOM010000026">
    <property type="protein sequence ID" value="CAF0842672.1"/>
    <property type="molecule type" value="Genomic_DNA"/>
</dbReference>
<evidence type="ECO:0000313" key="3">
    <source>
        <dbReference type="Proteomes" id="UP000663832"/>
    </source>
</evidence>
<reference evidence="2" key="1">
    <citation type="submission" date="2021-02" db="EMBL/GenBank/DDBJ databases">
        <authorList>
            <person name="Nowell W R."/>
        </authorList>
    </citation>
    <scope>NUCLEOTIDE SEQUENCE</scope>
</reference>
<evidence type="ECO:0000313" key="4">
    <source>
        <dbReference type="Proteomes" id="UP000663877"/>
    </source>
</evidence>
<comment type="caution">
    <text evidence="2">The sequence shown here is derived from an EMBL/GenBank/DDBJ whole genome shotgun (WGS) entry which is preliminary data.</text>
</comment>
<dbReference type="Proteomes" id="UP000663832">
    <property type="component" value="Unassembled WGS sequence"/>
</dbReference>
<sequence>MFARLSCTRKRKVKVWFQRDQNVPTKIKIDSDSDIDDLKQDIFGTTEKEQYQTTYKDKTLKLWTKVPKKATRDKPIVFTRIVDIPSQKSQEFAALGTGKGLSCIGRPCAKCHKCRDWHFTGDQGTWNWVCSWKNWTQADKDRFNDGDYKLFLKRDGATCSLYNNSDNLLPYRADDDRVRRLRSYDDDRRFVGLLLDLGLGDPHIFDRTDIGQYQTTYKGKALTPSAKVPQDTTDDMPIVFIKIVNTLSLGTSQLPQSKFVSNVPESKSEPWTWRLMEWGQTQYSLMKSKPQEFAAPGTCKKLICEGRPCAKCHKCRDWHFISDQGMWNWILNYKNWTGQDYDRWRNGGSKLFTRRDGATCACVDADLRDSASYINHVCLCDKH</sequence>
<protein>
    <submittedName>
        <fullName evidence="2">Uncharacterized protein</fullName>
    </submittedName>
</protein>
<proteinExistence type="predicted"/>
<keyword evidence="3" id="KW-1185">Reference proteome</keyword>
<dbReference type="EMBL" id="CAJNOI010000318">
    <property type="protein sequence ID" value="CAF1240801.1"/>
    <property type="molecule type" value="Genomic_DNA"/>
</dbReference>